<evidence type="ECO:0000313" key="4">
    <source>
        <dbReference type="Proteomes" id="UP000538929"/>
    </source>
</evidence>
<dbReference type="PANTHER" id="PTHR44196:SF1">
    <property type="entry name" value="DEHYDROGENASE_REDUCTASE SDR FAMILY MEMBER 7B"/>
    <property type="match status" value="1"/>
</dbReference>
<dbReference type="RefSeq" id="WP_143624726.1">
    <property type="nucleotide sequence ID" value="NZ_VJYJ02001076.1"/>
</dbReference>
<keyword evidence="4" id="KW-1185">Reference proteome</keyword>
<dbReference type="PANTHER" id="PTHR44196">
    <property type="entry name" value="DEHYDROGENASE/REDUCTASE SDR FAMILY MEMBER 7B"/>
    <property type="match status" value="1"/>
</dbReference>
<dbReference type="EMBL" id="VKHT01001428">
    <property type="protein sequence ID" value="MBB0247163.1"/>
    <property type="molecule type" value="Genomic_DNA"/>
</dbReference>
<evidence type="ECO:0000256" key="1">
    <source>
        <dbReference type="ARBA" id="ARBA00006484"/>
    </source>
</evidence>
<organism evidence="3 4">
    <name type="scientific">Streptomyces alkaliphilus</name>
    <dbReference type="NCBI Taxonomy" id="1472722"/>
    <lineage>
        <taxon>Bacteria</taxon>
        <taxon>Bacillati</taxon>
        <taxon>Actinomycetota</taxon>
        <taxon>Actinomycetes</taxon>
        <taxon>Kitasatosporales</taxon>
        <taxon>Streptomycetaceae</taxon>
        <taxon>Streptomyces</taxon>
    </lineage>
</organism>
<keyword evidence="2" id="KW-0560">Oxidoreductase</keyword>
<dbReference type="CDD" id="cd05233">
    <property type="entry name" value="SDR_c"/>
    <property type="match status" value="1"/>
</dbReference>
<dbReference type="Gene3D" id="3.40.50.720">
    <property type="entry name" value="NAD(P)-binding Rossmann-like Domain"/>
    <property type="match status" value="1"/>
</dbReference>
<dbReference type="AlphaFoldDB" id="A0A7W3THW0"/>
<dbReference type="InterPro" id="IPR036291">
    <property type="entry name" value="NAD(P)-bd_dom_sf"/>
</dbReference>
<dbReference type="Proteomes" id="UP000538929">
    <property type="component" value="Unassembled WGS sequence"/>
</dbReference>
<name>A0A7W3THW0_9ACTN</name>
<protein>
    <submittedName>
        <fullName evidence="3">SDR family NAD(P)-dependent oxidoreductase</fullName>
    </submittedName>
</protein>
<gene>
    <name evidence="3" type="ORF">FNQ90_24310</name>
</gene>
<comment type="caution">
    <text evidence="3">The sequence shown here is derived from an EMBL/GenBank/DDBJ whole genome shotgun (WGS) entry which is preliminary data.</text>
</comment>
<dbReference type="GO" id="GO:0016491">
    <property type="term" value="F:oxidoreductase activity"/>
    <property type="evidence" value="ECO:0007669"/>
    <property type="project" value="UniProtKB-KW"/>
</dbReference>
<dbReference type="SUPFAM" id="SSF51735">
    <property type="entry name" value="NAD(P)-binding Rossmann-fold domains"/>
    <property type="match status" value="1"/>
</dbReference>
<dbReference type="GO" id="GO:0016020">
    <property type="term" value="C:membrane"/>
    <property type="evidence" value="ECO:0007669"/>
    <property type="project" value="TreeGrafter"/>
</dbReference>
<proteinExistence type="inferred from homology"/>
<dbReference type="OrthoDB" id="158573at2"/>
<accession>A0A7W3THW0</accession>
<dbReference type="Pfam" id="PF00106">
    <property type="entry name" value="adh_short"/>
    <property type="match status" value="1"/>
</dbReference>
<comment type="similarity">
    <text evidence="1">Belongs to the short-chain dehydrogenases/reductases (SDR) family.</text>
</comment>
<evidence type="ECO:0000313" key="3">
    <source>
        <dbReference type="EMBL" id="MBB0247163.1"/>
    </source>
</evidence>
<dbReference type="InterPro" id="IPR002347">
    <property type="entry name" value="SDR_fam"/>
</dbReference>
<sequence>MEMEGARVLVVGATGVIGGAIAEECAARGATVLPAGRDPDRLAERARSLGAEAAFAFDAYDLDTCAGLAARAAEVAGGLDAVVVAIGTVAFAPAADLGEEMVEHLFTVNALAPMAVLRGALPVVDEGGAVAAISGVLVDRPQPGMADYGAAKAALSAWLTAVRTEQRRRRVAVLDARLPHLETGFADRAAVGTPPAMPPPADLDTVVRGIVDALAEGAALVLPDGKGGVRAEARAR</sequence>
<evidence type="ECO:0000256" key="2">
    <source>
        <dbReference type="ARBA" id="ARBA00023002"/>
    </source>
</evidence>
<reference evidence="4" key="1">
    <citation type="submission" date="2019-10" db="EMBL/GenBank/DDBJ databases">
        <title>Streptomyces sp. nov., a novel actinobacterium isolated from alkaline environment.</title>
        <authorList>
            <person name="Golinska P."/>
        </authorList>
    </citation>
    <scope>NUCLEOTIDE SEQUENCE [LARGE SCALE GENOMIC DNA]</scope>
    <source>
        <strain evidence="4">DSM 42118</strain>
    </source>
</reference>